<proteinExistence type="inferred from homology"/>
<sequence length="644" mass="72494">MQFHHNGYVTGDPLIKEAAGVGIDRSEDLPEVMDVLIVGEGPAGMTTAAQLSVFSQLEVRLIERREHELQVGQADGIQARSVETFQAFGFANRVIDEAYHLREMAFWKPDPENPKNIVRAALAPDDPHGVSEFPHLIINQARIMQYFGEFMRNQPSRMKPNYGIEYVSHERDDSQEYPLLVNLRYTFGEKAGEEFSVRTKYLVGADGARSQIRRDIGATRVGQQAAHAWGVVDSIVETDFPDWRTKCAIQSHDGGSILHIPREGGAMSRMYVDLGETAADDDGKVRQTPLDEIVRHANEILHPYTVEVKDVAWWSVYEVGHRVTDRFDDVPVEEAGNKMPRVFILGDACHTHSAKAGQGMNVSMQDAFNLGWKLAHALLGTAPLEILSTYTGERQVIAQNLIDFDMEWSSMMARKPEEFENPSDLEDFYVRTAEFPAGFMTEYEPSMVCGDTKHQELAAGFPVGKRFKSAWATRRCDGVRLHLGHLAEADGRWRIYVFADGAHPTEHSAVDDLAAWLKDDEASPLVGSELGGRPRHEWFDVKVIYQQSHEEFEVFDAPEVFRPRYGDFGIMQWENVFASALGSADRERQEMNPVALSRDIYDARELSRDGVIVVVRPDQYVAQVLPLDATDELSEFFKGVLSES</sequence>
<dbReference type="SUPFAM" id="SSF52833">
    <property type="entry name" value="Thioredoxin-like"/>
    <property type="match status" value="1"/>
</dbReference>
<dbReference type="PANTHER" id="PTHR43004:SF19">
    <property type="entry name" value="BINDING MONOOXYGENASE, PUTATIVE (JCVI)-RELATED"/>
    <property type="match status" value="1"/>
</dbReference>
<keyword evidence="4" id="KW-0274">FAD</keyword>
<evidence type="ECO:0000256" key="4">
    <source>
        <dbReference type="ARBA" id="ARBA00022827"/>
    </source>
</evidence>
<evidence type="ECO:0000313" key="8">
    <source>
        <dbReference type="EMBL" id="KGF20380.1"/>
    </source>
</evidence>
<comment type="similarity">
    <text evidence="2">Belongs to the PheA/TfdB FAD monooxygenase family.</text>
</comment>
<evidence type="ECO:0000259" key="7">
    <source>
        <dbReference type="Pfam" id="PF07976"/>
    </source>
</evidence>
<dbReference type="InterPro" id="IPR050641">
    <property type="entry name" value="RIFMO-like"/>
</dbReference>
<dbReference type="Gene3D" id="3.30.9.10">
    <property type="entry name" value="D-Amino Acid Oxidase, subunit A, domain 2"/>
    <property type="match status" value="1"/>
</dbReference>
<dbReference type="InterPro" id="IPR012941">
    <property type="entry name" value="Phe_hydrox_C_dim_dom"/>
</dbReference>
<dbReference type="Gene3D" id="3.50.50.60">
    <property type="entry name" value="FAD/NAD(P)-binding domain"/>
    <property type="match status" value="1"/>
</dbReference>
<keyword evidence="8" id="KW-0503">Monooxygenase</keyword>
<keyword evidence="5 8" id="KW-0560">Oxidoreductase</keyword>
<comment type="caution">
    <text evidence="8">The sequence shown here is derived from an EMBL/GenBank/DDBJ whole genome shotgun (WGS) entry which is preliminary data.</text>
</comment>
<reference evidence="8 9" key="1">
    <citation type="submission" date="2014-07" db="EMBL/GenBank/DDBJ databases">
        <authorList>
            <person name="McCorrison J."/>
            <person name="Sanka R."/>
            <person name="Torralba M."/>
            <person name="Gillis M."/>
            <person name="Haft D.H."/>
            <person name="Methe B."/>
            <person name="Sutton G."/>
            <person name="Nelson K.E."/>
        </authorList>
    </citation>
    <scope>NUCLEOTIDE SEQUENCE [LARGE SCALE GENOMIC DNA]</scope>
    <source>
        <strain evidence="8 9">DNF00011</strain>
    </source>
</reference>
<organism evidence="8 9">
    <name type="scientific">Pseudoglutamicibacter albus DNF00011</name>
    <dbReference type="NCBI Taxonomy" id="1401063"/>
    <lineage>
        <taxon>Bacteria</taxon>
        <taxon>Bacillati</taxon>
        <taxon>Actinomycetota</taxon>
        <taxon>Actinomycetes</taxon>
        <taxon>Micrococcales</taxon>
        <taxon>Micrococcaceae</taxon>
        <taxon>Pseudoglutamicibacter</taxon>
    </lineage>
</organism>
<evidence type="ECO:0000256" key="3">
    <source>
        <dbReference type="ARBA" id="ARBA00022630"/>
    </source>
</evidence>
<evidence type="ECO:0000313" key="9">
    <source>
        <dbReference type="Proteomes" id="UP000053528"/>
    </source>
</evidence>
<dbReference type="GO" id="GO:0018662">
    <property type="term" value="F:phenol 2-monooxygenase activity"/>
    <property type="evidence" value="ECO:0007669"/>
    <property type="project" value="UniProtKB-EC"/>
</dbReference>
<dbReference type="EC" id="1.14.13.7" evidence="8"/>
<keyword evidence="3" id="KW-0285">Flavoprotein</keyword>
<dbReference type="InterPro" id="IPR036188">
    <property type="entry name" value="FAD/NAD-bd_sf"/>
</dbReference>
<dbReference type="CDD" id="cd02979">
    <property type="entry name" value="PHOX_C"/>
    <property type="match status" value="1"/>
</dbReference>
<evidence type="ECO:0000256" key="5">
    <source>
        <dbReference type="ARBA" id="ARBA00023002"/>
    </source>
</evidence>
<gene>
    <name evidence="8" type="ORF">HMPREF2128_05630</name>
</gene>
<dbReference type="GO" id="GO:0071949">
    <property type="term" value="F:FAD binding"/>
    <property type="evidence" value="ECO:0007669"/>
    <property type="project" value="InterPro"/>
</dbReference>
<feature type="domain" description="FAD-binding" evidence="6">
    <location>
        <begin position="33"/>
        <end position="404"/>
    </location>
</feature>
<dbReference type="InterPro" id="IPR038220">
    <property type="entry name" value="PHOX_C_sf"/>
</dbReference>
<dbReference type="EMBL" id="JRNH01000015">
    <property type="protein sequence ID" value="KGF20380.1"/>
    <property type="molecule type" value="Genomic_DNA"/>
</dbReference>
<dbReference type="Gene3D" id="3.40.30.20">
    <property type="match status" value="1"/>
</dbReference>
<dbReference type="Proteomes" id="UP000053528">
    <property type="component" value="Unassembled WGS sequence"/>
</dbReference>
<dbReference type="Pfam" id="PF07976">
    <property type="entry name" value="Phe_hydrox_dim"/>
    <property type="match status" value="1"/>
</dbReference>
<evidence type="ECO:0000259" key="6">
    <source>
        <dbReference type="Pfam" id="PF01494"/>
    </source>
</evidence>
<dbReference type="PANTHER" id="PTHR43004">
    <property type="entry name" value="TRK SYSTEM POTASSIUM UPTAKE PROTEIN"/>
    <property type="match status" value="1"/>
</dbReference>
<evidence type="ECO:0000256" key="2">
    <source>
        <dbReference type="ARBA" id="ARBA00007801"/>
    </source>
</evidence>
<accession>A0A095YD75</accession>
<dbReference type="Pfam" id="PF01494">
    <property type="entry name" value="FAD_binding_3"/>
    <property type="match status" value="1"/>
</dbReference>
<dbReference type="NCBIfam" id="NF006144">
    <property type="entry name" value="PRK08294.1"/>
    <property type="match status" value="1"/>
</dbReference>
<dbReference type="InterPro" id="IPR036249">
    <property type="entry name" value="Thioredoxin-like_sf"/>
</dbReference>
<evidence type="ECO:0000256" key="1">
    <source>
        <dbReference type="ARBA" id="ARBA00001974"/>
    </source>
</evidence>
<dbReference type="SUPFAM" id="SSF51905">
    <property type="entry name" value="FAD/NAD(P)-binding domain"/>
    <property type="match status" value="1"/>
</dbReference>
<name>A0A095YD75_9MICC</name>
<protein>
    <submittedName>
        <fullName evidence="8">Phenol 2-monooxygenase</fullName>
        <ecNumber evidence="8">1.14.13.7</ecNumber>
    </submittedName>
</protein>
<dbReference type="PRINTS" id="PR00420">
    <property type="entry name" value="RNGMNOXGNASE"/>
</dbReference>
<dbReference type="SUPFAM" id="SSF54373">
    <property type="entry name" value="FAD-linked reductases, C-terminal domain"/>
    <property type="match status" value="1"/>
</dbReference>
<dbReference type="InterPro" id="IPR002938">
    <property type="entry name" value="FAD-bd"/>
</dbReference>
<comment type="cofactor">
    <cofactor evidence="1">
        <name>FAD</name>
        <dbReference type="ChEBI" id="CHEBI:57692"/>
    </cofactor>
</comment>
<feature type="domain" description="Phenol hydroxylase-like C-terminal dimerisation" evidence="7">
    <location>
        <begin position="441"/>
        <end position="643"/>
    </location>
</feature>
<dbReference type="RefSeq" id="WP_035756002.1">
    <property type="nucleotide sequence ID" value="NZ_JRNH01000015.1"/>
</dbReference>
<dbReference type="AlphaFoldDB" id="A0A095YD75"/>